<keyword evidence="1" id="KW-0479">Metal-binding</keyword>
<evidence type="ECO:0000259" key="4">
    <source>
        <dbReference type="PROSITE" id="PS50004"/>
    </source>
</evidence>
<dbReference type="AlphaFoldDB" id="A0A5J4W8K2"/>
<protein>
    <recommendedName>
        <fullName evidence="4">C2 domain-containing protein</fullName>
    </recommendedName>
</protein>
<feature type="domain" description="C2" evidence="4">
    <location>
        <begin position="84"/>
        <end position="205"/>
    </location>
</feature>
<proteinExistence type="predicted"/>
<evidence type="ECO:0000313" key="5">
    <source>
        <dbReference type="EMBL" id="KAA6391238.1"/>
    </source>
</evidence>
<dbReference type="OrthoDB" id="67700at2759"/>
<dbReference type="GO" id="GO:0005509">
    <property type="term" value="F:calcium ion binding"/>
    <property type="evidence" value="ECO:0007669"/>
    <property type="project" value="TreeGrafter"/>
</dbReference>
<feature type="region of interest" description="Disordered" evidence="3">
    <location>
        <begin position="41"/>
        <end position="94"/>
    </location>
</feature>
<reference evidence="5 6" key="1">
    <citation type="submission" date="2019-03" db="EMBL/GenBank/DDBJ databases">
        <title>Single cell metagenomics reveals metabolic interactions within the superorganism composed of flagellate Streblomastix strix and complex community of Bacteroidetes bacteria on its surface.</title>
        <authorList>
            <person name="Treitli S.C."/>
            <person name="Kolisko M."/>
            <person name="Husnik F."/>
            <person name="Keeling P."/>
            <person name="Hampl V."/>
        </authorList>
    </citation>
    <scope>NUCLEOTIDE SEQUENCE [LARGE SCALE GENOMIC DNA]</scope>
    <source>
        <strain evidence="5">ST1C</strain>
    </source>
</reference>
<name>A0A5J4W8K2_9EUKA</name>
<dbReference type="Proteomes" id="UP000324800">
    <property type="component" value="Unassembled WGS sequence"/>
</dbReference>
<gene>
    <name evidence="5" type="ORF">EZS28_013233</name>
</gene>
<dbReference type="Pfam" id="PF00168">
    <property type="entry name" value="C2"/>
    <property type="match status" value="2"/>
</dbReference>
<dbReference type="EMBL" id="SNRW01002946">
    <property type="protein sequence ID" value="KAA6391238.1"/>
    <property type="molecule type" value="Genomic_DNA"/>
</dbReference>
<feature type="compositionally biased region" description="Basic and acidic residues" evidence="3">
    <location>
        <begin position="68"/>
        <end position="94"/>
    </location>
</feature>
<dbReference type="SUPFAM" id="SSF49562">
    <property type="entry name" value="C2 domain (Calcium/lipid-binding domain, CaLB)"/>
    <property type="match status" value="2"/>
</dbReference>
<feature type="region of interest" description="Disordered" evidence="3">
    <location>
        <begin position="234"/>
        <end position="257"/>
    </location>
</feature>
<dbReference type="Gene3D" id="2.60.40.150">
    <property type="entry name" value="C2 domain"/>
    <property type="match status" value="2"/>
</dbReference>
<feature type="compositionally biased region" description="Polar residues" evidence="3">
    <location>
        <begin position="44"/>
        <end position="62"/>
    </location>
</feature>
<dbReference type="SMART" id="SM00239">
    <property type="entry name" value="C2"/>
    <property type="match status" value="2"/>
</dbReference>
<organism evidence="5 6">
    <name type="scientific">Streblomastix strix</name>
    <dbReference type="NCBI Taxonomy" id="222440"/>
    <lineage>
        <taxon>Eukaryota</taxon>
        <taxon>Metamonada</taxon>
        <taxon>Preaxostyla</taxon>
        <taxon>Oxymonadida</taxon>
        <taxon>Streblomastigidae</taxon>
        <taxon>Streblomastix</taxon>
    </lineage>
</organism>
<dbReference type="PANTHER" id="PTHR45911">
    <property type="entry name" value="C2 DOMAIN-CONTAINING PROTEIN"/>
    <property type="match status" value="1"/>
</dbReference>
<feature type="domain" description="C2" evidence="4">
    <location>
        <begin position="246"/>
        <end position="370"/>
    </location>
</feature>
<evidence type="ECO:0000256" key="2">
    <source>
        <dbReference type="ARBA" id="ARBA00022837"/>
    </source>
</evidence>
<accession>A0A5J4W8K2</accession>
<evidence type="ECO:0000256" key="3">
    <source>
        <dbReference type="SAM" id="MobiDB-lite"/>
    </source>
</evidence>
<dbReference type="PROSITE" id="PS50004">
    <property type="entry name" value="C2"/>
    <property type="match status" value="2"/>
</dbReference>
<sequence>QSGQNVGVLEAEIEAIPYDDYFTMKRDKNVKQDGTIRRSYLDSHGQTLKPSTIKSLNLNSSLQQQQEQEQRDKEQKQQQEEQKSSEEEQIKTQEKEIQQEFNKANIKITILGVKNVVSLDTVGNSDPYIKVILGEFEGETKHYKDCQNAEFNEAFNFEFDPTMMEDRYVKLELWDYDTGGEDDIIGEIQIPLLEFKDKKIAKTYKFKGQGNNYGQDVGEVDVEIEYQIEKQGEQQIEDKGLEQPQSDYEQQEDEEEEQMNKEAKIIVTIFGVMNVTDMDLYGKSDPFLKVMFGDQLKQTKKVADTLNAEFDATFEFIFDPVEQKERQIKLELWDYKIIEKDEKIGKVEQIGKVDYQIKKIKEKKSIQFEGVQKLYGQNVGVLEIEVATEGLK</sequence>
<dbReference type="InterPro" id="IPR000008">
    <property type="entry name" value="C2_dom"/>
</dbReference>
<dbReference type="GO" id="GO:0016020">
    <property type="term" value="C:membrane"/>
    <property type="evidence" value="ECO:0007669"/>
    <property type="project" value="TreeGrafter"/>
</dbReference>
<feature type="non-terminal residue" evidence="5">
    <location>
        <position position="1"/>
    </location>
</feature>
<dbReference type="CDD" id="cd00030">
    <property type="entry name" value="C2"/>
    <property type="match status" value="2"/>
</dbReference>
<dbReference type="InterPro" id="IPR035892">
    <property type="entry name" value="C2_domain_sf"/>
</dbReference>
<comment type="caution">
    <text evidence="5">The sequence shown here is derived from an EMBL/GenBank/DDBJ whole genome shotgun (WGS) entry which is preliminary data.</text>
</comment>
<dbReference type="PANTHER" id="PTHR45911:SF4">
    <property type="entry name" value="MULTIPLE C2 AND TRANSMEMBRANE DOMAIN-CONTAINING PROTEIN"/>
    <property type="match status" value="1"/>
</dbReference>
<keyword evidence="2" id="KW-0106">Calcium</keyword>
<evidence type="ECO:0000313" key="6">
    <source>
        <dbReference type="Proteomes" id="UP000324800"/>
    </source>
</evidence>
<evidence type="ECO:0000256" key="1">
    <source>
        <dbReference type="ARBA" id="ARBA00022723"/>
    </source>
</evidence>